<dbReference type="GO" id="GO:0097505">
    <property type="term" value="C:Rad6-Rad18 complex"/>
    <property type="evidence" value="ECO:0007669"/>
    <property type="project" value="TreeGrafter"/>
</dbReference>
<accession>A0A162LBQ4</accession>
<sequence>MDFRDGAADVADSTDWLGTALACLMPVEQAFRCHVCKDFYNSPMITSCNHTFCSLCIRRCLSVDGKCPLCRMTDQESKLRGNWALREAIGAFCIARPTVLAVARKPPSAAREASPPKRKAGDDDDATTTQRAHSDGQDHEPQAKRTRTSARLSKAKAAEAAPPARTTEEPEVVFVEASSPPGGDDGDMDYEPDDGLAACPICWTRMKPWQVDRHIDTSCTGSPRKPKKTTTTTTFSATASATTSKWPRFGDAANPFTTASTPAPPPERLPSLSYSLLTDAALRKKLASLGLSTTGPRPLLERRHKEWTTLWNANCDSARPKRKADLLHDLDIWERTIGAGVGVGVGGGTGSNGSGGRGSVLASRSIATANQQAAQIKDKDFDGAAWVAKHNTSFQDLIANARKSRAKAEEAGKRREHEGQTGETQKQQEQEQQQQPQQPLARPEGNDPIPEPLRPTPSPTTALPNASIPKLPPETTTSGNLVAPTREKDDTAEDGQHRRQLETEAAAAAVQLEASNS</sequence>
<gene>
    <name evidence="21" type="ORF">SPI_00529</name>
</gene>
<comment type="function">
    <text evidence="17">E3 RING-finger protein, member of the UBC2/RAD6 epistasis group. Associates to the E2 ubiquitin conjugating enzyme UBC2/RAD6 to form the UBC2-RAD18 ubiquitin ligase complex involved in postreplicative repair (PRR) of damaged DNA.</text>
</comment>
<proteinExistence type="inferred from homology"/>
<dbReference type="GO" id="GO:0006513">
    <property type="term" value="P:protein monoubiquitination"/>
    <property type="evidence" value="ECO:0007669"/>
    <property type="project" value="InterPro"/>
</dbReference>
<feature type="region of interest" description="Disordered" evidence="18">
    <location>
        <begin position="105"/>
        <end position="188"/>
    </location>
</feature>
<evidence type="ECO:0000256" key="12">
    <source>
        <dbReference type="ARBA" id="ARBA00022833"/>
    </source>
</evidence>
<keyword evidence="13 17" id="KW-0238">DNA-binding</keyword>
<dbReference type="InterPro" id="IPR003034">
    <property type="entry name" value="SAP_dom"/>
</dbReference>
<dbReference type="SMART" id="SM00513">
    <property type="entry name" value="SAP"/>
    <property type="match status" value="1"/>
</dbReference>
<comment type="pathway">
    <text evidence="3 17">Protein modification; protein ubiquitination.</text>
</comment>
<feature type="compositionally biased region" description="Low complexity" evidence="18">
    <location>
        <begin position="421"/>
        <end position="439"/>
    </location>
</feature>
<comment type="subcellular location">
    <subcellularLocation>
        <location evidence="2 17">Nucleus</location>
    </subcellularLocation>
</comment>
<feature type="compositionally biased region" description="Basic and acidic residues" evidence="18">
    <location>
        <begin position="406"/>
        <end position="420"/>
    </location>
</feature>
<keyword evidence="8 17" id="KW-0479">Metal-binding</keyword>
<dbReference type="UniPathway" id="UPA00143"/>
<protein>
    <recommendedName>
        <fullName evidence="6 17">Postreplication repair E3 ubiquitin-protein ligase RAD18</fullName>
        <ecNumber evidence="5 17">2.3.2.27</ecNumber>
    </recommendedName>
    <alternativeName>
        <fullName evidence="17">RING-type E3 ubiquitin transferase RAD18</fullName>
    </alternativeName>
</protein>
<dbReference type="SMART" id="SM00184">
    <property type="entry name" value="RING"/>
    <property type="match status" value="1"/>
</dbReference>
<dbReference type="InterPro" id="IPR004580">
    <property type="entry name" value="Rad18_fungi"/>
</dbReference>
<comment type="similarity">
    <text evidence="4 17">Belongs to the RAD18 family.</text>
</comment>
<dbReference type="Pfam" id="PF13923">
    <property type="entry name" value="zf-C3HC4_2"/>
    <property type="match status" value="1"/>
</dbReference>
<evidence type="ECO:0000256" key="10">
    <source>
        <dbReference type="ARBA" id="ARBA00022771"/>
    </source>
</evidence>
<evidence type="ECO:0000256" key="5">
    <source>
        <dbReference type="ARBA" id="ARBA00012483"/>
    </source>
</evidence>
<evidence type="ECO:0000256" key="17">
    <source>
        <dbReference type="RuleBase" id="RU368093"/>
    </source>
</evidence>
<evidence type="ECO:0000256" key="13">
    <source>
        <dbReference type="ARBA" id="ARBA00023125"/>
    </source>
</evidence>
<evidence type="ECO:0000256" key="2">
    <source>
        <dbReference type="ARBA" id="ARBA00004123"/>
    </source>
</evidence>
<keyword evidence="12 17" id="KW-0862">Zinc</keyword>
<dbReference type="InterPro" id="IPR017907">
    <property type="entry name" value="Znf_RING_CS"/>
</dbReference>
<evidence type="ECO:0000313" key="22">
    <source>
        <dbReference type="Proteomes" id="UP000076874"/>
    </source>
</evidence>
<dbReference type="GO" id="GO:0006281">
    <property type="term" value="P:DNA repair"/>
    <property type="evidence" value="ECO:0007669"/>
    <property type="project" value="UniProtKB-KW"/>
</dbReference>
<name>A0A162LBQ4_9HYPO</name>
<evidence type="ECO:0000256" key="16">
    <source>
        <dbReference type="PROSITE-ProRule" id="PRU00175"/>
    </source>
</evidence>
<dbReference type="SMART" id="SM00734">
    <property type="entry name" value="ZnF_Rad18"/>
    <property type="match status" value="1"/>
</dbReference>
<evidence type="ECO:0000256" key="3">
    <source>
        <dbReference type="ARBA" id="ARBA00004906"/>
    </source>
</evidence>
<dbReference type="SUPFAM" id="SSF57850">
    <property type="entry name" value="RING/U-box"/>
    <property type="match status" value="1"/>
</dbReference>
<dbReference type="OrthoDB" id="9049620at2759"/>
<dbReference type="Gene3D" id="3.30.40.10">
    <property type="entry name" value="Zinc/RING finger domain, C3HC4 (zinc finger)"/>
    <property type="match status" value="1"/>
</dbReference>
<dbReference type="Pfam" id="PF02037">
    <property type="entry name" value="SAP"/>
    <property type="match status" value="1"/>
</dbReference>
<evidence type="ECO:0000256" key="4">
    <source>
        <dbReference type="ARBA" id="ARBA00009506"/>
    </source>
</evidence>
<feature type="compositionally biased region" description="Pro residues" evidence="18">
    <location>
        <begin position="449"/>
        <end position="458"/>
    </location>
</feature>
<evidence type="ECO:0000256" key="18">
    <source>
        <dbReference type="SAM" id="MobiDB-lite"/>
    </source>
</evidence>
<evidence type="ECO:0000256" key="1">
    <source>
        <dbReference type="ARBA" id="ARBA00000900"/>
    </source>
</evidence>
<feature type="compositionally biased region" description="Basic and acidic residues" evidence="18">
    <location>
        <begin position="485"/>
        <end position="502"/>
    </location>
</feature>
<dbReference type="EC" id="2.3.2.27" evidence="5 17"/>
<dbReference type="InterPro" id="IPR001841">
    <property type="entry name" value="Znf_RING"/>
</dbReference>
<evidence type="ECO:0000256" key="7">
    <source>
        <dbReference type="ARBA" id="ARBA00022679"/>
    </source>
</evidence>
<dbReference type="PANTHER" id="PTHR14134:SF2">
    <property type="entry name" value="E3 UBIQUITIN-PROTEIN LIGASE RAD18"/>
    <property type="match status" value="1"/>
</dbReference>
<organism evidence="21 22">
    <name type="scientific">Niveomyces insectorum RCEF 264</name>
    <dbReference type="NCBI Taxonomy" id="1081102"/>
    <lineage>
        <taxon>Eukaryota</taxon>
        <taxon>Fungi</taxon>
        <taxon>Dikarya</taxon>
        <taxon>Ascomycota</taxon>
        <taxon>Pezizomycotina</taxon>
        <taxon>Sordariomycetes</taxon>
        <taxon>Hypocreomycetidae</taxon>
        <taxon>Hypocreales</taxon>
        <taxon>Cordycipitaceae</taxon>
        <taxon>Niveomyces</taxon>
    </lineage>
</organism>
<dbReference type="AlphaFoldDB" id="A0A162LBQ4"/>
<keyword evidence="10 16" id="KW-0863">Zinc-finger</keyword>
<dbReference type="GO" id="GO:0006301">
    <property type="term" value="P:DNA damage tolerance"/>
    <property type="evidence" value="ECO:0007669"/>
    <property type="project" value="InterPro"/>
</dbReference>
<dbReference type="GO" id="GO:0003697">
    <property type="term" value="F:single-stranded DNA binding"/>
    <property type="evidence" value="ECO:0007669"/>
    <property type="project" value="UniProtKB-UniRule"/>
</dbReference>
<comment type="catalytic activity">
    <reaction evidence="1 17">
        <text>S-ubiquitinyl-[E2 ubiquitin-conjugating enzyme]-L-cysteine + [acceptor protein]-L-lysine = [E2 ubiquitin-conjugating enzyme]-L-cysteine + N(6)-ubiquitinyl-[acceptor protein]-L-lysine.</text>
        <dbReference type="EC" id="2.3.2.27"/>
    </reaction>
</comment>
<keyword evidence="14 17" id="KW-0234">DNA repair</keyword>
<keyword evidence="9 17" id="KW-0227">DNA damage</keyword>
<evidence type="ECO:0000259" key="20">
    <source>
        <dbReference type="PROSITE" id="PS50800"/>
    </source>
</evidence>
<dbReference type="InterPro" id="IPR013083">
    <property type="entry name" value="Znf_RING/FYVE/PHD"/>
</dbReference>
<keyword evidence="15 17" id="KW-0539">Nucleus</keyword>
<evidence type="ECO:0000256" key="14">
    <source>
        <dbReference type="ARBA" id="ARBA00023204"/>
    </source>
</evidence>
<evidence type="ECO:0000256" key="8">
    <source>
        <dbReference type="ARBA" id="ARBA00022723"/>
    </source>
</evidence>
<feature type="domain" description="RING-type" evidence="19">
    <location>
        <begin position="33"/>
        <end position="71"/>
    </location>
</feature>
<comment type="subunit">
    <text evidence="17">Interacts with E2 UBC2, forming a complex with ubiquitin ligase activity.</text>
</comment>
<dbReference type="GO" id="GO:0008270">
    <property type="term" value="F:zinc ion binding"/>
    <property type="evidence" value="ECO:0007669"/>
    <property type="project" value="UniProtKB-KW"/>
</dbReference>
<evidence type="ECO:0000256" key="11">
    <source>
        <dbReference type="ARBA" id="ARBA00022786"/>
    </source>
</evidence>
<evidence type="ECO:0000259" key="19">
    <source>
        <dbReference type="PROSITE" id="PS50089"/>
    </source>
</evidence>
<dbReference type="STRING" id="1081102.A0A162LBQ4"/>
<dbReference type="InterPro" id="IPR006642">
    <property type="entry name" value="Rad18_UBZ4"/>
</dbReference>
<keyword evidence="22" id="KW-1185">Reference proteome</keyword>
<feature type="compositionally biased region" description="Basic and acidic residues" evidence="18">
    <location>
        <begin position="132"/>
        <end position="143"/>
    </location>
</feature>
<dbReference type="InterPro" id="IPR039577">
    <property type="entry name" value="Rad18"/>
</dbReference>
<evidence type="ECO:0000256" key="9">
    <source>
        <dbReference type="ARBA" id="ARBA00022763"/>
    </source>
</evidence>
<dbReference type="FunFam" id="3.30.40.10:FF:000172">
    <property type="entry name" value="E3 ubiquitin-protein ligase RAD18"/>
    <property type="match status" value="1"/>
</dbReference>
<feature type="region of interest" description="Disordered" evidence="18">
    <location>
        <begin position="401"/>
        <end position="502"/>
    </location>
</feature>
<keyword evidence="11 17" id="KW-0833">Ubl conjugation pathway</keyword>
<dbReference type="PROSITE" id="PS00518">
    <property type="entry name" value="ZF_RING_1"/>
    <property type="match status" value="1"/>
</dbReference>
<evidence type="ECO:0000256" key="15">
    <source>
        <dbReference type="ARBA" id="ARBA00023242"/>
    </source>
</evidence>
<feature type="domain" description="SAP" evidence="20">
    <location>
        <begin position="274"/>
        <end position="308"/>
    </location>
</feature>
<dbReference type="EMBL" id="AZHD01000001">
    <property type="protein sequence ID" value="OAA68334.1"/>
    <property type="molecule type" value="Genomic_DNA"/>
</dbReference>
<dbReference type="NCBIfam" id="TIGR00599">
    <property type="entry name" value="rad18"/>
    <property type="match status" value="1"/>
</dbReference>
<evidence type="ECO:0000256" key="6">
    <source>
        <dbReference type="ARBA" id="ARBA00015551"/>
    </source>
</evidence>
<dbReference type="PROSITE" id="PS50800">
    <property type="entry name" value="SAP"/>
    <property type="match status" value="1"/>
</dbReference>
<dbReference type="GO" id="GO:0061630">
    <property type="term" value="F:ubiquitin protein ligase activity"/>
    <property type="evidence" value="ECO:0007669"/>
    <property type="project" value="UniProtKB-UniRule"/>
</dbReference>
<dbReference type="GO" id="GO:0005634">
    <property type="term" value="C:nucleus"/>
    <property type="evidence" value="ECO:0007669"/>
    <property type="project" value="UniProtKB-SubCell"/>
</dbReference>
<reference evidence="21 22" key="1">
    <citation type="journal article" date="2016" name="Genome Biol. Evol.">
        <title>Divergent and convergent evolution of fungal pathogenicity.</title>
        <authorList>
            <person name="Shang Y."/>
            <person name="Xiao G."/>
            <person name="Zheng P."/>
            <person name="Cen K."/>
            <person name="Zhan S."/>
            <person name="Wang C."/>
        </authorList>
    </citation>
    <scope>NUCLEOTIDE SEQUENCE [LARGE SCALE GENOMIC DNA]</scope>
    <source>
        <strain evidence="21 22">RCEF 264</strain>
    </source>
</reference>
<dbReference type="Proteomes" id="UP000076874">
    <property type="component" value="Unassembled WGS sequence"/>
</dbReference>
<evidence type="ECO:0000313" key="21">
    <source>
        <dbReference type="EMBL" id="OAA68334.1"/>
    </source>
</evidence>
<comment type="caution">
    <text evidence="21">The sequence shown here is derived from an EMBL/GenBank/DDBJ whole genome shotgun (WGS) entry which is preliminary data.</text>
</comment>
<dbReference type="PROSITE" id="PS50089">
    <property type="entry name" value="ZF_RING_2"/>
    <property type="match status" value="1"/>
</dbReference>
<keyword evidence="7 17" id="KW-0808">Transferase</keyword>
<dbReference type="PANTHER" id="PTHR14134">
    <property type="entry name" value="E3 UBIQUITIN-PROTEIN LIGASE RAD18"/>
    <property type="match status" value="1"/>
</dbReference>